<evidence type="ECO:0000313" key="2">
    <source>
        <dbReference type="EMBL" id="BCI60692.1"/>
    </source>
</evidence>
<evidence type="ECO:0000259" key="1">
    <source>
        <dbReference type="Pfam" id="PF12873"/>
    </source>
</evidence>
<name>A0A7I8D4I8_9FIRM</name>
<keyword evidence="3" id="KW-1185">Reference proteome</keyword>
<dbReference type="RefSeq" id="WP_090267170.1">
    <property type="nucleotide sequence ID" value="NZ_AP023321.1"/>
</dbReference>
<dbReference type="EMBL" id="AP023321">
    <property type="protein sequence ID" value="BCI60692.1"/>
    <property type="molecule type" value="Genomic_DNA"/>
</dbReference>
<accession>A0A7I8D4I8</accession>
<protein>
    <recommendedName>
        <fullName evidence="1">DUF3825 domain-containing protein</fullName>
    </recommendedName>
</protein>
<dbReference type="Pfam" id="PF12873">
    <property type="entry name" value="DUF3825"/>
    <property type="match status" value="1"/>
</dbReference>
<proteinExistence type="predicted"/>
<dbReference type="AlphaFoldDB" id="A0A7I8D4I8"/>
<dbReference type="Proteomes" id="UP000593890">
    <property type="component" value="Chromosome"/>
</dbReference>
<reference evidence="3" key="1">
    <citation type="submission" date="2020-07" db="EMBL/GenBank/DDBJ databases">
        <title>Complete genome sequencing of Clostridia bacterium strain 12CBH8.</title>
        <authorList>
            <person name="Sakamoto M."/>
            <person name="Murakami T."/>
            <person name="Mori H."/>
        </authorList>
    </citation>
    <scope>NUCLEOTIDE SEQUENCE [LARGE SCALE GENOMIC DNA]</scope>
    <source>
        <strain evidence="3">12CBH8</strain>
    </source>
</reference>
<dbReference type="InterPro" id="IPR024437">
    <property type="entry name" value="DUF3825"/>
</dbReference>
<gene>
    <name evidence="2" type="ORF">C12CBH8_13310</name>
</gene>
<organism evidence="2 3">
    <name type="scientific">Solibaculum mannosilyticum</name>
    <dbReference type="NCBI Taxonomy" id="2780922"/>
    <lineage>
        <taxon>Bacteria</taxon>
        <taxon>Bacillati</taxon>
        <taxon>Bacillota</taxon>
        <taxon>Clostridia</taxon>
        <taxon>Eubacteriales</taxon>
        <taxon>Oscillospiraceae</taxon>
        <taxon>Solibaculum</taxon>
    </lineage>
</organism>
<feature type="domain" description="DUF3825" evidence="1">
    <location>
        <begin position="254"/>
        <end position="525"/>
    </location>
</feature>
<dbReference type="KEGG" id="sman:C12CBH8_13310"/>
<evidence type="ECO:0000313" key="3">
    <source>
        <dbReference type="Proteomes" id="UP000593890"/>
    </source>
</evidence>
<sequence>MQVKQGFRAIGYINNNSTYLNDIRRLCGDMVSYQEIDQFVSQQWAQKETACPCWDKDLQPTLSSNGDACYFIINTGYVTQDSGIPIYGGFSTTRPSALGEGSWSGVLIGTERDILDQWGSQNTGLMQYTYMRDDWFGNIARVLNRLSGEELSEEHWKRQLDEDYRKAAGQDAIGVFEANNSFSYFRLSSNTMDGQPLWAVMDVNRRAGAHQKWYGLGICTQMSLLDRILDTHCYRLGYFHFENARVMNVFLEELAEYTMDEPWSLSTPGLYPYSVLRNYLEHTLYHLLYEDRSAAPDTPKKVDEVNGKLYFNSGLLNHFFRQIIIMGNKEEWTVDIPVIGEHTFVMLGSPRFFSDQDVEITNVYDGAVYKVPAIAKYFTDYREVMFNAQLPISLNDSHIFEDGVERGRLPKYQQEYEQVKDDPGKKALLCARIARDFSSAIERARLLAERNYKLAIPQYWMETNEIQYLLPIYLGEREENGRPECALALRLVQTGRAPYYRGATILTLDMAYNNARLLAKPDVFWLDTETRPEPHPSNISK</sequence>